<dbReference type="SUPFAM" id="SSF47616">
    <property type="entry name" value="GST C-terminal domain-like"/>
    <property type="match status" value="1"/>
</dbReference>
<dbReference type="CDD" id="cd03057">
    <property type="entry name" value="GST_N_Beta"/>
    <property type="match status" value="1"/>
</dbReference>
<dbReference type="InterPro" id="IPR040079">
    <property type="entry name" value="Glutathione_S-Trfase"/>
</dbReference>
<dbReference type="InterPro" id="IPR036249">
    <property type="entry name" value="Thioredoxin-like_sf"/>
</dbReference>
<dbReference type="RefSeq" id="WP_003450988.1">
    <property type="nucleotide sequence ID" value="NZ_BBQK01000037.1"/>
</dbReference>
<dbReference type="SFLD" id="SFLDS00019">
    <property type="entry name" value="Glutathione_Transferase_(cytos"/>
    <property type="match status" value="1"/>
</dbReference>
<dbReference type="SMR" id="A0A6F8P9W8"/>
<dbReference type="Pfam" id="PF00043">
    <property type="entry name" value="GST_C"/>
    <property type="match status" value="1"/>
</dbReference>
<keyword evidence="3" id="KW-0808">Transferase</keyword>
<dbReference type="InterPro" id="IPR004046">
    <property type="entry name" value="GST_C"/>
</dbReference>
<evidence type="ECO:0000313" key="3">
    <source>
        <dbReference type="EMBL" id="BBJ01423.1"/>
    </source>
</evidence>
<dbReference type="Gene3D" id="3.40.30.10">
    <property type="entry name" value="Glutaredoxin"/>
    <property type="match status" value="1"/>
</dbReference>
<dbReference type="EMBL" id="LC469608">
    <property type="protein sequence ID" value="BBJ01423.1"/>
    <property type="molecule type" value="Genomic_DNA"/>
</dbReference>
<dbReference type="InterPro" id="IPR004045">
    <property type="entry name" value="Glutathione_S-Trfase_N"/>
</dbReference>
<dbReference type="EC" id="2.5.1.18" evidence="3"/>
<dbReference type="GO" id="GO:0004364">
    <property type="term" value="F:glutathione transferase activity"/>
    <property type="evidence" value="ECO:0007669"/>
    <property type="project" value="UniProtKB-EC"/>
</dbReference>
<reference evidence="3" key="1">
    <citation type="journal article" date="2019" name="Genes (Basel)">
        <title>Biphenyl/PCB Degrading bph Genes of Ten Bacterial Strains Isolated from Biphenyl-Contaminated Soil in Kitakyushu, Japan: Comparative and Dynamic Features as Integrative Conjugative Elements (ICEs).</title>
        <authorList>
            <person name="Hirose J."/>
            <person name="Fujihara H."/>
            <person name="Watanabe T."/>
            <person name="Kimura N."/>
            <person name="Suenaga H."/>
            <person name="Futagami T."/>
            <person name="Goto M."/>
            <person name="Suyama A."/>
            <person name="Furukawa K."/>
        </authorList>
    </citation>
    <scope>NUCLEOTIDE SEQUENCE</scope>
    <source>
        <strain evidence="3">KF702</strain>
    </source>
</reference>
<dbReference type="CDD" id="cd03188">
    <property type="entry name" value="GST_C_Beta"/>
    <property type="match status" value="1"/>
</dbReference>
<dbReference type="InterPro" id="IPR036282">
    <property type="entry name" value="Glutathione-S-Trfase_C_sf"/>
</dbReference>
<protein>
    <submittedName>
        <fullName evidence="3">Glutathione S-transferase</fullName>
        <ecNumber evidence="3">2.5.1.18</ecNumber>
    </submittedName>
</protein>
<dbReference type="NCBIfam" id="NF007831">
    <property type="entry name" value="PRK10542.1"/>
    <property type="match status" value="1"/>
</dbReference>
<dbReference type="AlphaFoldDB" id="A0A6F8P9W8"/>
<dbReference type="PROSITE" id="PS50405">
    <property type="entry name" value="GST_CTER"/>
    <property type="match status" value="1"/>
</dbReference>
<feature type="domain" description="GST C-terminal" evidence="2">
    <location>
        <begin position="87"/>
        <end position="203"/>
    </location>
</feature>
<proteinExistence type="predicted"/>
<dbReference type="InterPro" id="IPR010987">
    <property type="entry name" value="Glutathione-S-Trfase_C-like"/>
</dbReference>
<dbReference type="SFLD" id="SFLDG01150">
    <property type="entry name" value="Main.1:_Beta-like"/>
    <property type="match status" value="1"/>
</dbReference>
<dbReference type="PANTHER" id="PTHR44051">
    <property type="entry name" value="GLUTATHIONE S-TRANSFERASE-RELATED"/>
    <property type="match status" value="1"/>
</dbReference>
<name>A0A6F8P9W8_PSEAI</name>
<dbReference type="Pfam" id="PF13409">
    <property type="entry name" value="GST_N_2"/>
    <property type="match status" value="1"/>
</dbReference>
<organism evidence="3">
    <name type="scientific">Pseudomonas aeruginosa</name>
    <dbReference type="NCBI Taxonomy" id="287"/>
    <lineage>
        <taxon>Bacteria</taxon>
        <taxon>Pseudomonadati</taxon>
        <taxon>Pseudomonadota</taxon>
        <taxon>Gammaproteobacteria</taxon>
        <taxon>Pseudomonadales</taxon>
        <taxon>Pseudomonadaceae</taxon>
        <taxon>Pseudomonas</taxon>
    </lineage>
</organism>
<evidence type="ECO:0000259" key="2">
    <source>
        <dbReference type="PROSITE" id="PS50405"/>
    </source>
</evidence>
<sequence>MKLYYSPGACSLSPHIALREAGLNFELVQVDLASKKTASGQDYLEINPAGYVPCLQLDDGRTLTEGPAIVQYVADQVPGKQLAPANGSFERYHLQQWLNFISSELHKSFSPLFNPASSDEWKNAVRQSLNTRLGQVARQLEHAPYLLGDQLSVADIYLFVVLGWSAYVNIDLSPWPSLQAFQGRVGGREAVQSALRAEGLIKE</sequence>
<feature type="domain" description="GST N-terminal" evidence="1">
    <location>
        <begin position="1"/>
        <end position="81"/>
    </location>
</feature>
<dbReference type="Gene3D" id="1.20.1050.10">
    <property type="match status" value="1"/>
</dbReference>
<dbReference type="SFLD" id="SFLDG00358">
    <property type="entry name" value="Main_(cytGST)"/>
    <property type="match status" value="1"/>
</dbReference>
<dbReference type="SUPFAM" id="SSF52833">
    <property type="entry name" value="Thioredoxin-like"/>
    <property type="match status" value="1"/>
</dbReference>
<evidence type="ECO:0000259" key="1">
    <source>
        <dbReference type="PROSITE" id="PS50404"/>
    </source>
</evidence>
<dbReference type="PANTHER" id="PTHR44051:SF8">
    <property type="entry name" value="GLUTATHIONE S-TRANSFERASE GSTA"/>
    <property type="match status" value="1"/>
</dbReference>
<accession>A0A6F8P9W8</accession>
<gene>
    <name evidence="3" type="primary">bphX0</name>
</gene>
<dbReference type="PROSITE" id="PS50404">
    <property type="entry name" value="GST_NTER"/>
    <property type="match status" value="1"/>
</dbReference>